<dbReference type="InterPro" id="IPR042127">
    <property type="entry name" value="TMEM45"/>
</dbReference>
<feature type="transmembrane region" description="Helical" evidence="7">
    <location>
        <begin position="44"/>
        <end position="69"/>
    </location>
</feature>
<dbReference type="Pfam" id="PF04819">
    <property type="entry name" value="DUF716"/>
    <property type="match status" value="1"/>
</dbReference>
<organism evidence="8 9">
    <name type="scientific">Platysternon megacephalum</name>
    <name type="common">big-headed turtle</name>
    <dbReference type="NCBI Taxonomy" id="55544"/>
    <lineage>
        <taxon>Eukaryota</taxon>
        <taxon>Metazoa</taxon>
        <taxon>Chordata</taxon>
        <taxon>Craniata</taxon>
        <taxon>Vertebrata</taxon>
        <taxon>Euteleostomi</taxon>
        <taxon>Archelosauria</taxon>
        <taxon>Testudinata</taxon>
        <taxon>Testudines</taxon>
        <taxon>Cryptodira</taxon>
        <taxon>Durocryptodira</taxon>
        <taxon>Testudinoidea</taxon>
        <taxon>Platysternidae</taxon>
        <taxon>Platysternon</taxon>
    </lineage>
</organism>
<evidence type="ECO:0000256" key="3">
    <source>
        <dbReference type="ARBA" id="ARBA00022692"/>
    </source>
</evidence>
<comment type="similarity">
    <text evidence="2">Belongs to the TMEM45 family.</text>
</comment>
<evidence type="ECO:0000256" key="4">
    <source>
        <dbReference type="ARBA" id="ARBA00022989"/>
    </source>
</evidence>
<sequence length="288" mass="32925">MKNFEGHALPGCYFLAVGVLWSVKHPIKHLMQRENEIISKNKWYQYLELLEGMGKVIIALVGILAGQFIPEGPHLHLYTQDHTWVDLLTWTHGTMYFTYGLSGLVDILIPLPLGLPPGLDRFVLSQALFVQGSLFYFHAHHRPALDQHIHTLMLFAIFGGALCSLLEVFMRDHPILELLRTTMFLLQGSWFLQIGFVLYPPWGGPGWDQTDHENIMFLTMCFNWHYLGALLFSIINYTIIYCCIERWKKYGRRGKVGSSTFDMSSYTPLLLGTDNVENVDSMLGSLPS</sequence>
<reference evidence="8 9" key="2">
    <citation type="submission" date="2019-04" db="EMBL/GenBank/DDBJ databases">
        <title>The genome sequence of big-headed turtle.</title>
        <authorList>
            <person name="Gong S."/>
        </authorList>
    </citation>
    <scope>NUCLEOTIDE SEQUENCE [LARGE SCALE GENOMIC DNA]</scope>
    <source>
        <strain evidence="8">DO16091913</strain>
        <tissue evidence="8">Muscle</tissue>
    </source>
</reference>
<dbReference type="AlphaFoldDB" id="A0A4D9E601"/>
<protein>
    <recommendedName>
        <fullName evidence="6">Transmembrane protein 45B</fullName>
    </recommendedName>
</protein>
<dbReference type="InterPro" id="IPR006904">
    <property type="entry name" value="DUF716"/>
</dbReference>
<evidence type="ECO:0000313" key="9">
    <source>
        <dbReference type="Proteomes" id="UP000297703"/>
    </source>
</evidence>
<keyword evidence="8" id="KW-0328">Glycosyltransferase</keyword>
<evidence type="ECO:0000256" key="1">
    <source>
        <dbReference type="ARBA" id="ARBA00004141"/>
    </source>
</evidence>
<evidence type="ECO:0000256" key="7">
    <source>
        <dbReference type="SAM" id="Phobius"/>
    </source>
</evidence>
<evidence type="ECO:0000256" key="2">
    <source>
        <dbReference type="ARBA" id="ARBA00006948"/>
    </source>
</evidence>
<keyword evidence="3 7" id="KW-0812">Transmembrane</keyword>
<dbReference type="PANTHER" id="PTHR16007:SF59">
    <property type="entry name" value="TRANSMEMBRANE PROTEIN 45B"/>
    <property type="match status" value="1"/>
</dbReference>
<gene>
    <name evidence="8" type="ORF">DR999_PMT10943</name>
</gene>
<evidence type="ECO:0000256" key="5">
    <source>
        <dbReference type="ARBA" id="ARBA00023136"/>
    </source>
</evidence>
<reference evidence="8 9" key="1">
    <citation type="submission" date="2019-04" db="EMBL/GenBank/DDBJ databases">
        <title>Draft genome of the big-headed turtle Platysternon megacephalum.</title>
        <authorList>
            <person name="Gong S."/>
        </authorList>
    </citation>
    <scope>NUCLEOTIDE SEQUENCE [LARGE SCALE GENOMIC DNA]</scope>
    <source>
        <strain evidence="8">DO16091913</strain>
        <tissue evidence="8">Muscle</tissue>
    </source>
</reference>
<dbReference type="GO" id="GO:0016757">
    <property type="term" value="F:glycosyltransferase activity"/>
    <property type="evidence" value="ECO:0007669"/>
    <property type="project" value="UniProtKB-KW"/>
</dbReference>
<feature type="transmembrane region" description="Helical" evidence="7">
    <location>
        <begin position="182"/>
        <end position="202"/>
    </location>
</feature>
<dbReference type="GO" id="GO:0016020">
    <property type="term" value="C:membrane"/>
    <property type="evidence" value="ECO:0007669"/>
    <property type="project" value="UniProtKB-SubCell"/>
</dbReference>
<feature type="transmembrane region" description="Helical" evidence="7">
    <location>
        <begin position="151"/>
        <end position="170"/>
    </location>
</feature>
<keyword evidence="9" id="KW-1185">Reference proteome</keyword>
<feature type="transmembrane region" description="Helical" evidence="7">
    <location>
        <begin position="96"/>
        <end position="115"/>
    </location>
</feature>
<feature type="transmembrane region" description="Helical" evidence="7">
    <location>
        <begin position="6"/>
        <end position="23"/>
    </location>
</feature>
<accession>A0A4D9E601</accession>
<keyword evidence="4 7" id="KW-1133">Transmembrane helix</keyword>
<dbReference type="OrthoDB" id="551896at2759"/>
<dbReference type="Proteomes" id="UP000297703">
    <property type="component" value="Unassembled WGS sequence"/>
</dbReference>
<proteinExistence type="inferred from homology"/>
<name>A0A4D9E601_9SAUR</name>
<evidence type="ECO:0000313" key="8">
    <source>
        <dbReference type="EMBL" id="TFK06331.1"/>
    </source>
</evidence>
<dbReference type="EMBL" id="QXTE01000097">
    <property type="protein sequence ID" value="TFK06331.1"/>
    <property type="molecule type" value="Genomic_DNA"/>
</dbReference>
<evidence type="ECO:0000256" key="6">
    <source>
        <dbReference type="ARBA" id="ARBA00039264"/>
    </source>
</evidence>
<comment type="caution">
    <text evidence="8">The sequence shown here is derived from an EMBL/GenBank/DDBJ whole genome shotgun (WGS) entry which is preliminary data.</text>
</comment>
<keyword evidence="5 7" id="KW-0472">Membrane</keyword>
<keyword evidence="8" id="KW-0808">Transferase</keyword>
<feature type="transmembrane region" description="Helical" evidence="7">
    <location>
        <begin position="122"/>
        <end position="139"/>
    </location>
</feature>
<dbReference type="PANTHER" id="PTHR16007">
    <property type="entry name" value="EPIDIDYMAL MEMBRANE PROTEIN E9-RELATED"/>
    <property type="match status" value="1"/>
</dbReference>
<comment type="subcellular location">
    <subcellularLocation>
        <location evidence="1">Membrane</location>
        <topology evidence="1">Multi-pass membrane protein</topology>
    </subcellularLocation>
</comment>
<feature type="transmembrane region" description="Helical" evidence="7">
    <location>
        <begin position="222"/>
        <end position="244"/>
    </location>
</feature>